<dbReference type="KEGG" id="knv:Pan216_06930"/>
<accession>A0A518AYU3</accession>
<evidence type="ECO:0000256" key="2">
    <source>
        <dbReference type="ARBA" id="ARBA00007110"/>
    </source>
</evidence>
<name>A0A518AYU3_9BACT</name>
<dbReference type="InterPro" id="IPR036087">
    <property type="entry name" value="Nict_dMeBzImd_PRibTrfase_sf"/>
</dbReference>
<dbReference type="UniPathway" id="UPA00061">
    <property type="reaction ID" value="UER00516"/>
</dbReference>
<keyword evidence="5" id="KW-0169">Cobalamin biosynthesis</keyword>
<comment type="similarity">
    <text evidence="2">Belongs to the CobT family.</text>
</comment>
<dbReference type="EC" id="2.4.2.21" evidence="3 9"/>
<dbReference type="PANTHER" id="PTHR43463">
    <property type="entry name" value="NICOTINATE-NUCLEOTIDE--DIMETHYLBENZIMIDAZOLE PHOSPHORIBOSYLTRANSFERASE"/>
    <property type="match status" value="1"/>
</dbReference>
<evidence type="ECO:0000313" key="11">
    <source>
        <dbReference type="Proteomes" id="UP000317093"/>
    </source>
</evidence>
<dbReference type="Pfam" id="PF02277">
    <property type="entry name" value="DBI_PRT"/>
    <property type="match status" value="1"/>
</dbReference>
<dbReference type="Proteomes" id="UP000317093">
    <property type="component" value="Chromosome"/>
</dbReference>
<comment type="catalytic activity">
    <reaction evidence="8">
        <text>5,6-dimethylbenzimidazole + nicotinate beta-D-ribonucleotide = alpha-ribazole 5'-phosphate + nicotinate + H(+)</text>
        <dbReference type="Rhea" id="RHEA:11196"/>
        <dbReference type="ChEBI" id="CHEBI:15378"/>
        <dbReference type="ChEBI" id="CHEBI:15890"/>
        <dbReference type="ChEBI" id="CHEBI:32544"/>
        <dbReference type="ChEBI" id="CHEBI:57502"/>
        <dbReference type="ChEBI" id="CHEBI:57918"/>
        <dbReference type="EC" id="2.4.2.21"/>
    </reaction>
</comment>
<dbReference type="InterPro" id="IPR017846">
    <property type="entry name" value="Nict_dMeBzImd_PRibTrfase_bact"/>
</dbReference>
<dbReference type="FunFam" id="3.40.50.10210:FF:000001">
    <property type="entry name" value="Nicotinate-nucleotide--dimethylbenzimidazole phosphoribosyltransferase"/>
    <property type="match status" value="1"/>
</dbReference>
<evidence type="ECO:0000256" key="9">
    <source>
        <dbReference type="NCBIfam" id="TIGR03160"/>
    </source>
</evidence>
<gene>
    <name evidence="10" type="primary">cobT</name>
    <name evidence="10" type="ORF">Pan216_06930</name>
</gene>
<evidence type="ECO:0000256" key="3">
    <source>
        <dbReference type="ARBA" id="ARBA00011991"/>
    </source>
</evidence>
<evidence type="ECO:0000313" key="10">
    <source>
        <dbReference type="EMBL" id="QDU59860.1"/>
    </source>
</evidence>
<proteinExistence type="inferred from homology"/>
<evidence type="ECO:0000256" key="6">
    <source>
        <dbReference type="ARBA" id="ARBA00022676"/>
    </source>
</evidence>
<sequence>MPRWALGRLCDLMVEIVRIQETDSPALRPAAVVVLAGDHGIASEGVSAYPSEITGLMVANFLRGGAAISLLAKQHRLPLRVVDMGTATAEVVPGALSVRLAKGTKSFLDRQAMSLETATEAVAIGRQLLDRLAIDPGTSTLLLGEMGIGNTTSSAALAALLLDRDPADLVGRGTLIDEATLAKKIDVVRRAVTLHAQAREPLEVLAAVGGFELAGMVGMMLEAAERGRLLLLDGFPASVAALVASRIDPGVRDVCIASHRSAEPGHDVVLEALGLVPVVEMRMRLGEASGAALAWPLLESAVMLYREMATFDDLAQ</sequence>
<organism evidence="10 11">
    <name type="scientific">Kolteria novifilia</name>
    <dbReference type="NCBI Taxonomy" id="2527975"/>
    <lineage>
        <taxon>Bacteria</taxon>
        <taxon>Pseudomonadati</taxon>
        <taxon>Planctomycetota</taxon>
        <taxon>Planctomycetia</taxon>
        <taxon>Kolteriales</taxon>
        <taxon>Kolteriaceae</taxon>
        <taxon>Kolteria</taxon>
    </lineage>
</organism>
<dbReference type="GO" id="GO:0008939">
    <property type="term" value="F:nicotinate-nucleotide-dimethylbenzimidazole phosphoribosyltransferase activity"/>
    <property type="evidence" value="ECO:0007669"/>
    <property type="project" value="UniProtKB-UniRule"/>
</dbReference>
<keyword evidence="6 10" id="KW-0328">Glycosyltransferase</keyword>
<evidence type="ECO:0000256" key="8">
    <source>
        <dbReference type="ARBA" id="ARBA00047340"/>
    </source>
</evidence>
<dbReference type="Gene3D" id="1.10.1610.10">
    <property type="match status" value="1"/>
</dbReference>
<dbReference type="InterPro" id="IPR023195">
    <property type="entry name" value="Nict_dMeBzImd_PRibTrfase_N"/>
</dbReference>
<evidence type="ECO:0000256" key="4">
    <source>
        <dbReference type="ARBA" id="ARBA00015486"/>
    </source>
</evidence>
<evidence type="ECO:0000256" key="5">
    <source>
        <dbReference type="ARBA" id="ARBA00022573"/>
    </source>
</evidence>
<reference evidence="10 11" key="1">
    <citation type="submission" date="2019-02" db="EMBL/GenBank/DDBJ databases">
        <title>Deep-cultivation of Planctomycetes and their phenomic and genomic characterization uncovers novel biology.</title>
        <authorList>
            <person name="Wiegand S."/>
            <person name="Jogler M."/>
            <person name="Boedeker C."/>
            <person name="Pinto D."/>
            <person name="Vollmers J."/>
            <person name="Rivas-Marin E."/>
            <person name="Kohn T."/>
            <person name="Peeters S.H."/>
            <person name="Heuer A."/>
            <person name="Rast P."/>
            <person name="Oberbeckmann S."/>
            <person name="Bunk B."/>
            <person name="Jeske O."/>
            <person name="Meyerdierks A."/>
            <person name="Storesund J.E."/>
            <person name="Kallscheuer N."/>
            <person name="Luecker S."/>
            <person name="Lage O.M."/>
            <person name="Pohl T."/>
            <person name="Merkel B.J."/>
            <person name="Hornburger P."/>
            <person name="Mueller R.-W."/>
            <person name="Bruemmer F."/>
            <person name="Labrenz M."/>
            <person name="Spormann A.M."/>
            <person name="Op den Camp H."/>
            <person name="Overmann J."/>
            <person name="Amann R."/>
            <person name="Jetten M.S.M."/>
            <person name="Mascher T."/>
            <person name="Medema M.H."/>
            <person name="Devos D.P."/>
            <person name="Kaster A.-K."/>
            <person name="Ovreas L."/>
            <person name="Rohde M."/>
            <person name="Galperin M.Y."/>
            <person name="Jogler C."/>
        </authorList>
    </citation>
    <scope>NUCLEOTIDE SEQUENCE [LARGE SCALE GENOMIC DNA]</scope>
    <source>
        <strain evidence="10 11">Pan216</strain>
    </source>
</reference>
<evidence type="ECO:0000256" key="1">
    <source>
        <dbReference type="ARBA" id="ARBA00005049"/>
    </source>
</evidence>
<dbReference type="NCBIfam" id="TIGR03160">
    <property type="entry name" value="cobT_DBIPRT"/>
    <property type="match status" value="1"/>
</dbReference>
<keyword evidence="11" id="KW-1185">Reference proteome</keyword>
<dbReference type="InterPro" id="IPR003200">
    <property type="entry name" value="Nict_dMeBzImd_PRibTrfase"/>
</dbReference>
<keyword evidence="7 10" id="KW-0808">Transferase</keyword>
<protein>
    <recommendedName>
        <fullName evidence="4 9">Nicotinate-nucleotide--dimethylbenzimidazole phosphoribosyltransferase</fullName>
        <ecNumber evidence="3 9">2.4.2.21</ecNumber>
    </recommendedName>
</protein>
<dbReference type="AlphaFoldDB" id="A0A518AYU3"/>
<dbReference type="NCBIfam" id="NF000996">
    <property type="entry name" value="PRK00105.1"/>
    <property type="match status" value="1"/>
</dbReference>
<comment type="pathway">
    <text evidence="1">Nucleoside biosynthesis; alpha-ribazole biosynthesis; alpha-ribazole from 5,6-dimethylbenzimidazole: step 1/2.</text>
</comment>
<dbReference type="CDD" id="cd02439">
    <property type="entry name" value="DMB-PRT_CobT"/>
    <property type="match status" value="1"/>
</dbReference>
<dbReference type="Gene3D" id="3.40.50.10210">
    <property type="match status" value="1"/>
</dbReference>
<dbReference type="EMBL" id="CP036279">
    <property type="protein sequence ID" value="QDU59860.1"/>
    <property type="molecule type" value="Genomic_DNA"/>
</dbReference>
<dbReference type="GO" id="GO:0009236">
    <property type="term" value="P:cobalamin biosynthetic process"/>
    <property type="evidence" value="ECO:0007669"/>
    <property type="project" value="UniProtKB-UniRule"/>
</dbReference>
<evidence type="ECO:0000256" key="7">
    <source>
        <dbReference type="ARBA" id="ARBA00022679"/>
    </source>
</evidence>
<dbReference type="SUPFAM" id="SSF52733">
    <property type="entry name" value="Nicotinate mononucleotide:5,6-dimethylbenzimidazole phosphoribosyltransferase (CobT)"/>
    <property type="match status" value="1"/>
</dbReference>
<dbReference type="PANTHER" id="PTHR43463:SF1">
    <property type="entry name" value="NICOTINATE-NUCLEOTIDE--DIMETHYLBENZIMIDAZOLE PHOSPHORIBOSYLTRANSFERASE"/>
    <property type="match status" value="1"/>
</dbReference>